<keyword evidence="2" id="KW-1185">Reference proteome</keyword>
<gene>
    <name evidence="1" type="ORF">GPZ80_27270</name>
</gene>
<accession>A0ABR7LDT1</accession>
<reference evidence="1 2" key="1">
    <citation type="submission" date="2020-06" db="EMBL/GenBank/DDBJ databases">
        <title>Actinokineospora xiongansis sp. nov., isolated from soil of Baiyangdian.</title>
        <authorList>
            <person name="Zhang X."/>
        </authorList>
    </citation>
    <scope>NUCLEOTIDE SEQUENCE [LARGE SCALE GENOMIC DNA]</scope>
    <source>
        <strain evidence="1 2">HBU206404</strain>
    </source>
</reference>
<protein>
    <submittedName>
        <fullName evidence="1">Helix-turn-helix transcriptional regulator</fullName>
    </submittedName>
</protein>
<sequence length="123" mass="13739">MTGRIDVVKLYEALDAQRRALDLSWRQAAQQAGVSPSLLSRMGNGQRPDLDGFVALVQWLGEQAETFMISPGEQETAQPQPDFNAQFAMLLRAQPDFSASDKQYLKDIVEATVRKVKADREGR</sequence>
<dbReference type="InterPro" id="IPR010982">
    <property type="entry name" value="Lambda_DNA-bd_dom_sf"/>
</dbReference>
<dbReference type="SUPFAM" id="SSF47413">
    <property type="entry name" value="lambda repressor-like DNA-binding domains"/>
    <property type="match status" value="1"/>
</dbReference>
<evidence type="ECO:0000313" key="1">
    <source>
        <dbReference type="EMBL" id="MBC6450868.1"/>
    </source>
</evidence>
<organism evidence="1 2">
    <name type="scientific">Actinokineospora xionganensis</name>
    <dbReference type="NCBI Taxonomy" id="2684470"/>
    <lineage>
        <taxon>Bacteria</taxon>
        <taxon>Bacillati</taxon>
        <taxon>Actinomycetota</taxon>
        <taxon>Actinomycetes</taxon>
        <taxon>Pseudonocardiales</taxon>
        <taxon>Pseudonocardiaceae</taxon>
        <taxon>Actinokineospora</taxon>
    </lineage>
</organism>
<dbReference type="Gene3D" id="1.10.260.40">
    <property type="entry name" value="lambda repressor-like DNA-binding domains"/>
    <property type="match status" value="1"/>
</dbReference>
<name>A0ABR7LDT1_9PSEU</name>
<dbReference type="CDD" id="cd00093">
    <property type="entry name" value="HTH_XRE"/>
    <property type="match status" value="1"/>
</dbReference>
<dbReference type="InterPro" id="IPR001387">
    <property type="entry name" value="Cro/C1-type_HTH"/>
</dbReference>
<evidence type="ECO:0000313" key="2">
    <source>
        <dbReference type="Proteomes" id="UP000734823"/>
    </source>
</evidence>
<dbReference type="RefSeq" id="WP_187223943.1">
    <property type="nucleotide sequence ID" value="NZ_JABVED010000020.1"/>
</dbReference>
<comment type="caution">
    <text evidence="1">The sequence shown here is derived from an EMBL/GenBank/DDBJ whole genome shotgun (WGS) entry which is preliminary data.</text>
</comment>
<proteinExistence type="predicted"/>
<dbReference type="Proteomes" id="UP000734823">
    <property type="component" value="Unassembled WGS sequence"/>
</dbReference>
<dbReference type="EMBL" id="JABVED010000020">
    <property type="protein sequence ID" value="MBC6450868.1"/>
    <property type="molecule type" value="Genomic_DNA"/>
</dbReference>